<dbReference type="PANTHER" id="PTHR47936">
    <property type="entry name" value="PPR_LONG DOMAIN-CONTAINING PROTEIN"/>
    <property type="match status" value="1"/>
</dbReference>
<evidence type="ECO:0000256" key="2">
    <source>
        <dbReference type="PROSITE-ProRule" id="PRU00708"/>
    </source>
</evidence>
<evidence type="ECO:0000256" key="1">
    <source>
        <dbReference type="ARBA" id="ARBA00022737"/>
    </source>
</evidence>
<reference evidence="4 5" key="1">
    <citation type="journal article" date="2023" name="Nat. Commun.">
        <title>Origin of minicircular mitochondrial genomes in red algae.</title>
        <authorList>
            <person name="Lee Y."/>
            <person name="Cho C.H."/>
            <person name="Lee Y.M."/>
            <person name="Park S.I."/>
            <person name="Yang J.H."/>
            <person name="West J.A."/>
            <person name="Bhattacharya D."/>
            <person name="Yoon H.S."/>
        </authorList>
    </citation>
    <scope>NUCLEOTIDE SEQUENCE [LARGE SCALE GENOMIC DNA]</scope>
    <source>
        <strain evidence="4 5">CCMP1338</strain>
        <tissue evidence="4">Whole cell</tissue>
    </source>
</reference>
<gene>
    <name evidence="4" type="ORF">NDN08_002650</name>
</gene>
<dbReference type="AlphaFoldDB" id="A0AAV8UUB1"/>
<keyword evidence="5" id="KW-1185">Reference proteome</keyword>
<dbReference type="PROSITE" id="PS51375">
    <property type="entry name" value="PPR"/>
    <property type="match status" value="1"/>
</dbReference>
<dbReference type="Gene3D" id="1.25.40.10">
    <property type="entry name" value="Tetratricopeptide repeat domain"/>
    <property type="match status" value="1"/>
</dbReference>
<feature type="region of interest" description="Disordered" evidence="3">
    <location>
        <begin position="22"/>
        <end position="60"/>
    </location>
</feature>
<protein>
    <recommendedName>
        <fullName evidence="6">Pentacotripeptide-repeat region of PRORP domain-containing protein</fullName>
    </recommendedName>
</protein>
<keyword evidence="1" id="KW-0677">Repeat</keyword>
<dbReference type="NCBIfam" id="TIGR00756">
    <property type="entry name" value="PPR"/>
    <property type="match status" value="1"/>
</dbReference>
<comment type="caution">
    <text evidence="4">The sequence shown here is derived from an EMBL/GenBank/DDBJ whole genome shotgun (WGS) entry which is preliminary data.</text>
</comment>
<dbReference type="EMBL" id="JAMWBK010000004">
    <property type="protein sequence ID" value="KAJ8906155.1"/>
    <property type="molecule type" value="Genomic_DNA"/>
</dbReference>
<dbReference type="Proteomes" id="UP001157974">
    <property type="component" value="Unassembled WGS sequence"/>
</dbReference>
<evidence type="ECO:0000313" key="4">
    <source>
        <dbReference type="EMBL" id="KAJ8906155.1"/>
    </source>
</evidence>
<dbReference type="InterPro" id="IPR002885">
    <property type="entry name" value="PPR_rpt"/>
</dbReference>
<proteinExistence type="predicted"/>
<evidence type="ECO:0000313" key="5">
    <source>
        <dbReference type="Proteomes" id="UP001157974"/>
    </source>
</evidence>
<sequence>MVGANTLQEFARYARGRGCSVSLPRAKTHGKGSVDKLKTGLNERPGPRKPTLRSQAESGTSRLLLSQEQIFAKLTKLSAAETDRKLQDSCARNRSLPDAVLAAILAKFQKERYESGFGALFENLMMAKHVSPRRFQTAYSMLQSCTTVQLRSVVEKLKMIQTKNKVFFLRLSFIANCRLEDHKNVVHCLHQFKESGVQLARYEVRPYLKAVYNIHGLKAHKESYKEMSDIYDGLPLGVLHDKINLMARYGLESEAREALLVLKQRAEYDMFCAAYIRSLSVLGRMRELDNFMNGIPRNEQLLATPVLGAIRFSYGIQRMPKKLAEMEGKLTELKHPEDHVARSREFHLEPARVCGGRIATSEDIKDLVADLKLTKRAYGIYTLLRESGALADDRKRSEAVNLLMRSWTNESQPVSERRNAFRGLLHLKAFKSSQLFELMHRQDPPLNMECYKDMIFAFDKPKDASRFVDEGVKHRLFGCAVPMRERLMSLYSMRGFHEESTQQFQDCRSQGFTPNWRMYFRQLLDLYSNGDHDNAHEQLLRMHADGILLSENEYLEVLHILSRSRVAETATSFVEELHAAGVPLTCRTYNGLMQILAREAMSQETVTVFQKMEDRGVAKDVVSGYLKARAIDAVRDTIVDPIYQKGQEAERVSDLRAQG</sequence>
<evidence type="ECO:0008006" key="6">
    <source>
        <dbReference type="Google" id="ProtNLM"/>
    </source>
</evidence>
<name>A0AAV8UUB1_9RHOD</name>
<dbReference type="PANTHER" id="PTHR47936:SF1">
    <property type="entry name" value="PENTATRICOPEPTIDE REPEAT-CONTAINING PROTEIN GUN1, CHLOROPLASTIC"/>
    <property type="match status" value="1"/>
</dbReference>
<evidence type="ECO:0000256" key="3">
    <source>
        <dbReference type="SAM" id="MobiDB-lite"/>
    </source>
</evidence>
<accession>A0AAV8UUB1</accession>
<organism evidence="4 5">
    <name type="scientific">Rhodosorus marinus</name>
    <dbReference type="NCBI Taxonomy" id="101924"/>
    <lineage>
        <taxon>Eukaryota</taxon>
        <taxon>Rhodophyta</taxon>
        <taxon>Stylonematophyceae</taxon>
        <taxon>Stylonematales</taxon>
        <taxon>Stylonemataceae</taxon>
        <taxon>Rhodosorus</taxon>
    </lineage>
</organism>
<feature type="repeat" description="PPR" evidence="2">
    <location>
        <begin position="585"/>
        <end position="619"/>
    </location>
</feature>
<dbReference type="InterPro" id="IPR011990">
    <property type="entry name" value="TPR-like_helical_dom_sf"/>
</dbReference>